<reference evidence="3 4" key="1">
    <citation type="submission" date="2019-03" db="EMBL/GenBank/DDBJ databases">
        <authorList>
            <person name="Kox A.R. M."/>
        </authorList>
    </citation>
    <scope>NUCLEOTIDE SEQUENCE [LARGE SCALE GENOMIC DNA]</scope>
    <source>
        <strain evidence="3">MTUNDRAET4 annotated genome</strain>
    </source>
</reference>
<organism evidence="3 4">
    <name type="scientific">Methylocella tundrae</name>
    <dbReference type="NCBI Taxonomy" id="227605"/>
    <lineage>
        <taxon>Bacteria</taxon>
        <taxon>Pseudomonadati</taxon>
        <taxon>Pseudomonadota</taxon>
        <taxon>Alphaproteobacteria</taxon>
        <taxon>Hyphomicrobiales</taxon>
        <taxon>Beijerinckiaceae</taxon>
        <taxon>Methylocella</taxon>
    </lineage>
</organism>
<dbReference type="Gene3D" id="1.10.3210.10">
    <property type="entry name" value="Hypothetical protein af1432"/>
    <property type="match status" value="1"/>
</dbReference>
<dbReference type="SUPFAM" id="SSF53067">
    <property type="entry name" value="Actin-like ATPase domain"/>
    <property type="match status" value="2"/>
</dbReference>
<proteinExistence type="predicted"/>
<dbReference type="InterPro" id="IPR050273">
    <property type="entry name" value="GppA/Ppx_hydrolase"/>
</dbReference>
<dbReference type="InterPro" id="IPR048951">
    <property type="entry name" value="Ppx_C"/>
</dbReference>
<dbReference type="Proteomes" id="UP000294360">
    <property type="component" value="Chromosome"/>
</dbReference>
<accession>A0A4U8YYL8</accession>
<dbReference type="AlphaFoldDB" id="A0A4U8YYL8"/>
<name>A0A4U8YYL8_METTU</name>
<sequence>MRVATEGEAGAQASMKRPVAIVDIGSNSVRLVAYEGLSRAPRQIFNEKSLCALGDGVATTGKLPKAGMEKALSALRRFKVLSEILQVGELHVLATAAARDASNGAEFVEAAKLAIGAPIALLSGAREAELSAHGVISGIHKPDGVVGDLGGGSLELIDVKGAQLGKGETLPLGGLSLMDASKKSPRAAVKIVRDSLAQSRVIDRVAGRTFYAVGGTWRALAKLYMSQRNYPLSVMHGYVIPARDAADFAGLVARVDTETLISIDIVNLQRRPLLPYGAVALAEIIRQAGPKEIMISTAGVREGLLYEKLDLAQRRQDPLIVAASDANQMFARAPRHADDLCDWTDRFMRSTHLEETADERRLRHAACLLADVNWRAHPDYRAEEGLNLVENTTLTAIDHPGRAFLALTISYRYLGLDDDGVNPQIRALVSARMLDRARIVAAAARLAYLVSGAMPDILPSTPVVCLKSKVVLTLPKQLADLASERLYSRVKQLARLIGREPVVTIGE</sequence>
<evidence type="ECO:0000313" key="3">
    <source>
        <dbReference type="EMBL" id="VFU08188.1"/>
    </source>
</evidence>
<dbReference type="Pfam" id="PF21697">
    <property type="entry name" value="Ppx_C"/>
    <property type="match status" value="1"/>
</dbReference>
<evidence type="ECO:0000259" key="1">
    <source>
        <dbReference type="Pfam" id="PF02541"/>
    </source>
</evidence>
<dbReference type="EMBL" id="LR536450">
    <property type="protein sequence ID" value="VFU08188.1"/>
    <property type="molecule type" value="Genomic_DNA"/>
</dbReference>
<protein>
    <submittedName>
        <fullName evidence="3">Exopolyphosphatase</fullName>
    </submittedName>
</protein>
<dbReference type="PANTHER" id="PTHR30005:SF0">
    <property type="entry name" value="RETROGRADE REGULATION PROTEIN 2"/>
    <property type="match status" value="1"/>
</dbReference>
<gene>
    <name evidence="3" type="primary">ppx</name>
    <name evidence="3" type="ORF">MTUNDRAET4_1295</name>
</gene>
<dbReference type="InterPro" id="IPR043129">
    <property type="entry name" value="ATPase_NBD"/>
</dbReference>
<feature type="domain" description="Ppx/GppA phosphatase N-terminal" evidence="1">
    <location>
        <begin position="41"/>
        <end position="310"/>
    </location>
</feature>
<evidence type="ECO:0000259" key="2">
    <source>
        <dbReference type="Pfam" id="PF21697"/>
    </source>
</evidence>
<dbReference type="KEGG" id="mtun:MTUNDRAET4_1295"/>
<dbReference type="Pfam" id="PF02541">
    <property type="entry name" value="Ppx-GppA"/>
    <property type="match status" value="1"/>
</dbReference>
<dbReference type="InterPro" id="IPR003695">
    <property type="entry name" value="Ppx_GppA_N"/>
</dbReference>
<dbReference type="SUPFAM" id="SSF109604">
    <property type="entry name" value="HD-domain/PDEase-like"/>
    <property type="match status" value="1"/>
</dbReference>
<evidence type="ECO:0000313" key="4">
    <source>
        <dbReference type="Proteomes" id="UP000294360"/>
    </source>
</evidence>
<feature type="domain" description="Exopolyphosphatase C-terminal" evidence="2">
    <location>
        <begin position="319"/>
        <end position="500"/>
    </location>
</feature>
<dbReference type="Gene3D" id="3.30.420.150">
    <property type="entry name" value="Exopolyphosphatase. Domain 2"/>
    <property type="match status" value="1"/>
</dbReference>
<dbReference type="CDD" id="cd24052">
    <property type="entry name" value="ASKHA_NBD_HpPPX-GppA-like"/>
    <property type="match status" value="1"/>
</dbReference>
<dbReference type="Gene3D" id="3.30.420.40">
    <property type="match status" value="1"/>
</dbReference>
<dbReference type="PANTHER" id="PTHR30005">
    <property type="entry name" value="EXOPOLYPHOSPHATASE"/>
    <property type="match status" value="1"/>
</dbReference>
<dbReference type="GO" id="GO:0016462">
    <property type="term" value="F:pyrophosphatase activity"/>
    <property type="evidence" value="ECO:0007669"/>
    <property type="project" value="TreeGrafter"/>
</dbReference>